<sequence length="199" mass="22413">MNKLGFECSEVDASLSIYQKHATIIIVWIDVDDGIVIGNSIESMNNFKQELMHEVDVQWQTNVEKIVGLHIKDNGKQLEINQKLLIDQYLCNYSRPIVPQYTRMTNVPLVTNRAEGLDTTNSQSAIGTLMYISGGSRPEITYSVHMLARFSSCPNKSHWLALNNLSGYLLHHQDQCLRYLAVGADISLWVDVSWGGVSL</sequence>
<name>A0A9Q3DG26_9BASI</name>
<dbReference type="EMBL" id="AVOT02016878">
    <property type="protein sequence ID" value="MBW0502544.1"/>
    <property type="molecule type" value="Genomic_DNA"/>
</dbReference>
<comment type="caution">
    <text evidence="1">The sequence shown here is derived from an EMBL/GenBank/DDBJ whole genome shotgun (WGS) entry which is preliminary data.</text>
</comment>
<evidence type="ECO:0008006" key="3">
    <source>
        <dbReference type="Google" id="ProtNLM"/>
    </source>
</evidence>
<proteinExistence type="predicted"/>
<dbReference type="Proteomes" id="UP000765509">
    <property type="component" value="Unassembled WGS sequence"/>
</dbReference>
<dbReference type="AlphaFoldDB" id="A0A9Q3DG26"/>
<protein>
    <recommendedName>
        <fullName evidence="3">Reverse transcriptase Ty1/copia-type domain-containing protein</fullName>
    </recommendedName>
</protein>
<gene>
    <name evidence="1" type="ORF">O181_042259</name>
</gene>
<organism evidence="1 2">
    <name type="scientific">Austropuccinia psidii MF-1</name>
    <dbReference type="NCBI Taxonomy" id="1389203"/>
    <lineage>
        <taxon>Eukaryota</taxon>
        <taxon>Fungi</taxon>
        <taxon>Dikarya</taxon>
        <taxon>Basidiomycota</taxon>
        <taxon>Pucciniomycotina</taxon>
        <taxon>Pucciniomycetes</taxon>
        <taxon>Pucciniales</taxon>
        <taxon>Sphaerophragmiaceae</taxon>
        <taxon>Austropuccinia</taxon>
    </lineage>
</organism>
<evidence type="ECO:0000313" key="1">
    <source>
        <dbReference type="EMBL" id="MBW0502544.1"/>
    </source>
</evidence>
<accession>A0A9Q3DG26</accession>
<keyword evidence="2" id="KW-1185">Reference proteome</keyword>
<dbReference type="OrthoDB" id="7612332at2759"/>
<reference evidence="1" key="1">
    <citation type="submission" date="2021-03" db="EMBL/GenBank/DDBJ databases">
        <title>Draft genome sequence of rust myrtle Austropuccinia psidii MF-1, a brazilian biotype.</title>
        <authorList>
            <person name="Quecine M.C."/>
            <person name="Pachon D.M.R."/>
            <person name="Bonatelli M.L."/>
            <person name="Correr F.H."/>
            <person name="Franceschini L.M."/>
            <person name="Leite T.F."/>
            <person name="Margarido G.R.A."/>
            <person name="Almeida C.A."/>
            <person name="Ferrarezi J.A."/>
            <person name="Labate C.A."/>
        </authorList>
    </citation>
    <scope>NUCLEOTIDE SEQUENCE</scope>
    <source>
        <strain evidence="1">MF-1</strain>
    </source>
</reference>
<evidence type="ECO:0000313" key="2">
    <source>
        <dbReference type="Proteomes" id="UP000765509"/>
    </source>
</evidence>